<dbReference type="PANTHER" id="PTHR10039:SF14">
    <property type="entry name" value="NACHT DOMAIN-CONTAINING PROTEIN"/>
    <property type="match status" value="1"/>
</dbReference>
<dbReference type="STRING" id="42249.A0A317SUG2"/>
<reference evidence="5 6" key="1">
    <citation type="submission" date="2018-03" db="EMBL/GenBank/DDBJ databases">
        <title>Genomes of Pezizomycetes fungi and the evolution of truffles.</title>
        <authorList>
            <person name="Murat C."/>
            <person name="Payen T."/>
            <person name="Noel B."/>
            <person name="Kuo A."/>
            <person name="Martin F.M."/>
        </authorList>
    </citation>
    <scope>NUCLEOTIDE SEQUENCE [LARGE SCALE GENOMIC DNA]</scope>
    <source>
        <strain evidence="5">091103-1</strain>
    </source>
</reference>
<gene>
    <name evidence="5" type="ORF">C7212DRAFT_342435</name>
</gene>
<dbReference type="PANTHER" id="PTHR10039">
    <property type="entry name" value="AMELOGENIN"/>
    <property type="match status" value="1"/>
</dbReference>
<feature type="region of interest" description="Disordered" evidence="3">
    <location>
        <begin position="62"/>
        <end position="81"/>
    </location>
</feature>
<dbReference type="InterPro" id="IPR027417">
    <property type="entry name" value="P-loop_NTPase"/>
</dbReference>
<dbReference type="PROSITE" id="PS50297">
    <property type="entry name" value="ANK_REP_REGION"/>
    <property type="match status" value="1"/>
</dbReference>
<dbReference type="PROSITE" id="PS50088">
    <property type="entry name" value="ANK_REPEAT"/>
    <property type="match status" value="1"/>
</dbReference>
<dbReference type="InterPro" id="IPR036770">
    <property type="entry name" value="Ankyrin_rpt-contain_sf"/>
</dbReference>
<dbReference type="AlphaFoldDB" id="A0A317SUG2"/>
<dbReference type="SUPFAM" id="SSF52540">
    <property type="entry name" value="P-loop containing nucleoside triphosphate hydrolases"/>
    <property type="match status" value="1"/>
</dbReference>
<evidence type="ECO:0000256" key="3">
    <source>
        <dbReference type="SAM" id="MobiDB-lite"/>
    </source>
</evidence>
<keyword evidence="6" id="KW-1185">Reference proteome</keyword>
<proteinExistence type="predicted"/>
<keyword evidence="2" id="KW-0040">ANK repeat</keyword>
<feature type="compositionally biased region" description="Basic and acidic residues" evidence="3">
    <location>
        <begin position="667"/>
        <end position="681"/>
    </location>
</feature>
<dbReference type="OrthoDB" id="341259at2759"/>
<protein>
    <recommendedName>
        <fullName evidence="4">Nephrocystin 3-like N-terminal domain-containing protein</fullName>
    </recommendedName>
</protein>
<feature type="repeat" description="ANK" evidence="2">
    <location>
        <begin position="635"/>
        <end position="667"/>
    </location>
</feature>
<dbReference type="InterPro" id="IPR002110">
    <property type="entry name" value="Ankyrin_rpt"/>
</dbReference>
<dbReference type="EMBL" id="PYWC01000018">
    <property type="protein sequence ID" value="PWW78012.1"/>
    <property type="molecule type" value="Genomic_DNA"/>
</dbReference>
<feature type="compositionally biased region" description="Basic and acidic residues" evidence="3">
    <location>
        <begin position="72"/>
        <end position="81"/>
    </location>
</feature>
<evidence type="ECO:0000259" key="4">
    <source>
        <dbReference type="Pfam" id="PF24883"/>
    </source>
</evidence>
<dbReference type="Proteomes" id="UP000246991">
    <property type="component" value="Unassembled WGS sequence"/>
</dbReference>
<dbReference type="Pfam" id="PF12796">
    <property type="entry name" value="Ank_2"/>
    <property type="match status" value="1"/>
</dbReference>
<comment type="caution">
    <text evidence="5">The sequence shown here is derived from an EMBL/GenBank/DDBJ whole genome shotgun (WGS) entry which is preliminary data.</text>
</comment>
<evidence type="ECO:0000313" key="6">
    <source>
        <dbReference type="Proteomes" id="UP000246991"/>
    </source>
</evidence>
<name>A0A317SUG2_9PEZI</name>
<dbReference type="Gene3D" id="3.40.50.300">
    <property type="entry name" value="P-loop containing nucleotide triphosphate hydrolases"/>
    <property type="match status" value="1"/>
</dbReference>
<dbReference type="InterPro" id="IPR056884">
    <property type="entry name" value="NPHP3-like_N"/>
</dbReference>
<dbReference type="SUPFAM" id="SSF48403">
    <property type="entry name" value="Ankyrin repeat"/>
    <property type="match status" value="1"/>
</dbReference>
<evidence type="ECO:0000313" key="5">
    <source>
        <dbReference type="EMBL" id="PWW78012.1"/>
    </source>
</evidence>
<feature type="compositionally biased region" description="Basic and acidic residues" evidence="3">
    <location>
        <begin position="429"/>
        <end position="445"/>
    </location>
</feature>
<evidence type="ECO:0000256" key="1">
    <source>
        <dbReference type="ARBA" id="ARBA00022737"/>
    </source>
</evidence>
<keyword evidence="1" id="KW-0677">Repeat</keyword>
<feature type="region of interest" description="Disordered" evidence="3">
    <location>
        <begin position="420"/>
        <end position="445"/>
    </location>
</feature>
<feature type="domain" description="Nephrocystin 3-like N-terminal" evidence="4">
    <location>
        <begin position="5"/>
        <end position="182"/>
    </location>
</feature>
<organism evidence="5 6">
    <name type="scientific">Tuber magnatum</name>
    <name type="common">white Piedmont truffle</name>
    <dbReference type="NCBI Taxonomy" id="42249"/>
    <lineage>
        <taxon>Eukaryota</taxon>
        <taxon>Fungi</taxon>
        <taxon>Dikarya</taxon>
        <taxon>Ascomycota</taxon>
        <taxon>Pezizomycotina</taxon>
        <taxon>Pezizomycetes</taxon>
        <taxon>Pezizales</taxon>
        <taxon>Tuberaceae</taxon>
        <taxon>Tuber</taxon>
    </lineage>
</organism>
<accession>A0A317SUG2</accession>
<evidence type="ECO:0000256" key="2">
    <source>
        <dbReference type="PROSITE-ProRule" id="PRU00023"/>
    </source>
</evidence>
<dbReference type="Pfam" id="PF24883">
    <property type="entry name" value="NPHP3_N"/>
    <property type="match status" value="1"/>
</dbReference>
<feature type="region of interest" description="Disordered" evidence="3">
    <location>
        <begin position="662"/>
        <end position="683"/>
    </location>
</feature>
<dbReference type="SMART" id="SM00248">
    <property type="entry name" value="ANK"/>
    <property type="match status" value="2"/>
</dbReference>
<sequence length="766" mass="84944">MPENGTGEWIFEQDWYKEWQGSEKSKLLWLCGGPGTGKTMLAKRIAAKFLLGPGDPPRGVKLAHHFASPEPPADKTSTDEAESRKLKIAKVAWDLLYGILQQDGSPFDGCETELRTQGDKFFTNPNSLWKVLGKAIHDCPTDSVYILIDGVDGLNEDLCKELIGRILGLMKIGRVKIFLSSREENKISKSLCGGYTKINIDRNDSVKRDLETVIRSKVNAFGGWNDEEKAGAIGTLLAKSEGTFLWVSLAVENLHHSCPGPNYGAFLNKLPSKLKDLYRKMLCDVQSLEGPEELLPMIRSVALALRPLTFGEFGYILARMGKDQTRAVQHRSPGEEVKETKPKKIHLKTEEEIRKYVQSSRSFLLATATHVSIVHHTAVECLFDRNIEDNPQVPGKSELDLTVSWECFRYLHDAIGDLQKSSKSMGSQDKFRQSGSKGDHPREPAEAIQEVGQSGREEAVAKWPYLRYAAESWFLHARRSLEFAEHKFCEDPPRNWLQHEFFDTSDTTRKTWIGYCGDPKMEALAGEQTKLHVAVCLGLMPLVEKVLLDGNLETNQTNNDRSLLHLAARFPSQAYKVLIDLGSPSLLTAQGQYANTPLHEAAISGNWKMLRALVEKFAKSTDSAHSGQINKTNDFGDTPLHLAVQFDHPDIVEFLAKNGADPTIENKQGERASHLGEKLGRGDSSGILKQAEKALEEAKEEIAKEPVGGVVDQSGKDTAAGAMGETEMESGDLGVGENEVITGPLRVSDLLLYAWAVTFYYIVVIA</sequence>
<dbReference type="Gene3D" id="1.25.40.20">
    <property type="entry name" value="Ankyrin repeat-containing domain"/>
    <property type="match status" value="1"/>
</dbReference>